<keyword evidence="2 3" id="KW-0694">RNA-binding</keyword>
<organism evidence="5 6">
    <name type="scientific">Pantherophis guttatus</name>
    <name type="common">Corn snake</name>
    <name type="synonym">Elaphe guttata</name>
    <dbReference type="NCBI Taxonomy" id="94885"/>
    <lineage>
        <taxon>Eukaryota</taxon>
        <taxon>Metazoa</taxon>
        <taxon>Chordata</taxon>
        <taxon>Craniata</taxon>
        <taxon>Vertebrata</taxon>
        <taxon>Euteleostomi</taxon>
        <taxon>Lepidosauria</taxon>
        <taxon>Squamata</taxon>
        <taxon>Bifurcata</taxon>
        <taxon>Unidentata</taxon>
        <taxon>Episquamata</taxon>
        <taxon>Toxicofera</taxon>
        <taxon>Serpentes</taxon>
        <taxon>Colubroidea</taxon>
        <taxon>Colubridae</taxon>
        <taxon>Colubrinae</taxon>
        <taxon>Pantherophis</taxon>
    </lineage>
</organism>
<dbReference type="InterPro" id="IPR035979">
    <property type="entry name" value="RBD_domain_sf"/>
</dbReference>
<feature type="domain" description="RRM" evidence="4">
    <location>
        <begin position="32"/>
        <end position="105"/>
    </location>
</feature>
<dbReference type="InterPro" id="IPR012677">
    <property type="entry name" value="Nucleotide-bd_a/b_plait_sf"/>
</dbReference>
<keyword evidence="5" id="KW-1185">Reference proteome</keyword>
<dbReference type="AlphaFoldDB" id="A0A6P9AS57"/>
<evidence type="ECO:0000313" key="5">
    <source>
        <dbReference type="Proteomes" id="UP001652622"/>
    </source>
</evidence>
<sequence length="337" mass="37698">MLRPGQENPCSPGSKKLVKANPLKHSGLLKKKEIFVGNLPLDIKEEEIAFLFKDFGIKSLRKHNNSFKSFAFLELTAPEAAKLAVKLMNGQLLKGRPMSVAFMENRKIHEVLKTSTPMPDLEVIPARECGITNGATHISPVNQRACYAVPMEMSSFLFHVLKGCFGDAKWLRSVVGVAGEVGLLVTDTLPLMPYFWAIVLNEECYKSMEKLFKALAEAEAGLPFLAKQEVQRGARCLAQCDIGDEGSAWNRCWVLDPLGDLAVVFFVDFGRCASLPLNSLRKLDAEQFWEIRPLAQPFMLEEGVFPPQVIRRQILEGTLKGPSQWEPHILRFVVKTD</sequence>
<dbReference type="GeneID" id="117657415"/>
<proteinExistence type="predicted"/>
<dbReference type="InterPro" id="IPR002999">
    <property type="entry name" value="Tudor"/>
</dbReference>
<dbReference type="SUPFAM" id="SSF63748">
    <property type="entry name" value="Tudor/PWWP/MBT"/>
    <property type="match status" value="1"/>
</dbReference>
<evidence type="ECO:0000256" key="3">
    <source>
        <dbReference type="PROSITE-ProRule" id="PRU00176"/>
    </source>
</evidence>
<protein>
    <submittedName>
        <fullName evidence="6">Tudor domain-containing protein 10 isoform X1</fullName>
    </submittedName>
</protein>
<evidence type="ECO:0000256" key="1">
    <source>
        <dbReference type="ARBA" id="ARBA00022737"/>
    </source>
</evidence>
<dbReference type="SMART" id="SM00333">
    <property type="entry name" value="TUDOR"/>
    <property type="match status" value="1"/>
</dbReference>
<name>A0A6P9AS57_PANGU</name>
<evidence type="ECO:0000256" key="2">
    <source>
        <dbReference type="ARBA" id="ARBA00022884"/>
    </source>
</evidence>
<dbReference type="Proteomes" id="UP001652622">
    <property type="component" value="Unplaced"/>
</dbReference>
<evidence type="ECO:0000259" key="4">
    <source>
        <dbReference type="PROSITE" id="PS50102"/>
    </source>
</evidence>
<dbReference type="InterPro" id="IPR000504">
    <property type="entry name" value="RRM_dom"/>
</dbReference>
<accession>A0A6P9AS57</accession>
<keyword evidence="1" id="KW-0677">Repeat</keyword>
<dbReference type="SUPFAM" id="SSF54928">
    <property type="entry name" value="RNA-binding domain, RBD"/>
    <property type="match status" value="1"/>
</dbReference>
<dbReference type="PANTHER" id="PTHR23236">
    <property type="entry name" value="EUKARYOTIC TRANSLATION INITIATION FACTOR 4B/4H"/>
    <property type="match status" value="1"/>
</dbReference>
<dbReference type="SMART" id="SM00360">
    <property type="entry name" value="RRM"/>
    <property type="match status" value="1"/>
</dbReference>
<gene>
    <name evidence="6" type="primary">TDRD10</name>
</gene>
<dbReference type="Pfam" id="PF00567">
    <property type="entry name" value="TUDOR"/>
    <property type="match status" value="1"/>
</dbReference>
<dbReference type="RefSeq" id="XP_034261442.2">
    <property type="nucleotide sequence ID" value="XM_034405551.2"/>
</dbReference>
<dbReference type="Gene3D" id="3.30.70.330">
    <property type="match status" value="1"/>
</dbReference>
<dbReference type="GO" id="GO:0003723">
    <property type="term" value="F:RNA binding"/>
    <property type="evidence" value="ECO:0007669"/>
    <property type="project" value="UniProtKB-UniRule"/>
</dbReference>
<dbReference type="Pfam" id="PF00076">
    <property type="entry name" value="RRM_1"/>
    <property type="match status" value="1"/>
</dbReference>
<dbReference type="PANTHER" id="PTHR23236:SF119">
    <property type="entry name" value="NUCLEAR RNA-BINDING PROTEIN SART-3"/>
    <property type="match status" value="1"/>
</dbReference>
<dbReference type="Gene3D" id="2.30.30.140">
    <property type="match status" value="1"/>
</dbReference>
<reference evidence="6" key="1">
    <citation type="submission" date="2025-08" db="UniProtKB">
        <authorList>
            <consortium name="RefSeq"/>
        </authorList>
    </citation>
    <scope>IDENTIFICATION</scope>
    <source>
        <tissue evidence="6">Blood</tissue>
    </source>
</reference>
<evidence type="ECO:0000313" key="6">
    <source>
        <dbReference type="RefSeq" id="XP_034261442.2"/>
    </source>
</evidence>
<dbReference type="PROSITE" id="PS50102">
    <property type="entry name" value="RRM"/>
    <property type="match status" value="1"/>
</dbReference>